<dbReference type="Pfam" id="PF13522">
    <property type="entry name" value="GATase_6"/>
    <property type="match status" value="1"/>
</dbReference>
<reference evidence="2" key="1">
    <citation type="submission" date="2018-05" db="EMBL/GenBank/DDBJ databases">
        <authorList>
            <person name="Lanie J.A."/>
            <person name="Ng W.-L."/>
            <person name="Kazmierczak K.M."/>
            <person name="Andrzejewski T.M."/>
            <person name="Davidsen T.M."/>
            <person name="Wayne K.J."/>
            <person name="Tettelin H."/>
            <person name="Glass J.I."/>
            <person name="Rusch D."/>
            <person name="Podicherti R."/>
            <person name="Tsui H.-C.T."/>
            <person name="Winkler M.E."/>
        </authorList>
    </citation>
    <scope>NUCLEOTIDE SEQUENCE</scope>
</reference>
<dbReference type="EMBL" id="UINC01138940">
    <property type="protein sequence ID" value="SVD25192.1"/>
    <property type="molecule type" value="Genomic_DNA"/>
</dbReference>
<dbReference type="CDD" id="cd00352">
    <property type="entry name" value="Gn_AT_II"/>
    <property type="match status" value="1"/>
</dbReference>
<accession>A0A382TTX3</accession>
<dbReference type="SUPFAM" id="SSF56235">
    <property type="entry name" value="N-terminal nucleophile aminohydrolases (Ntn hydrolases)"/>
    <property type="match status" value="1"/>
</dbReference>
<dbReference type="AlphaFoldDB" id="A0A382TTX3"/>
<proteinExistence type="predicted"/>
<feature type="non-terminal residue" evidence="2">
    <location>
        <position position="261"/>
    </location>
</feature>
<protein>
    <recommendedName>
        <fullName evidence="1">Glutamine amidotransferase type-2 domain-containing protein</fullName>
    </recommendedName>
</protein>
<dbReference type="InterPro" id="IPR029055">
    <property type="entry name" value="Ntn_hydrolases_N"/>
</dbReference>
<organism evidence="2">
    <name type="scientific">marine metagenome</name>
    <dbReference type="NCBI Taxonomy" id="408172"/>
    <lineage>
        <taxon>unclassified sequences</taxon>
        <taxon>metagenomes</taxon>
        <taxon>ecological metagenomes</taxon>
    </lineage>
</organism>
<dbReference type="Gene3D" id="3.60.20.10">
    <property type="entry name" value="Glutamine Phosphoribosylpyrophosphate, subunit 1, domain 1"/>
    <property type="match status" value="1"/>
</dbReference>
<sequence length="261" mass="28469">MCGIFGFIAAPGAELGPDRMRSYISDLFALSEPRGQEASGMAIALDGEIRVFKRGLAPSRMMRTRGYQEFLEANLADLALDENARLLAPAAVMGHCRLVTNGAEIVAGNNHPVLVKAAVGIHNGIVTNDAALWKKYPNLVQEHDIDSEVLFRLLDHHALETKSMEHGLRRLFAEIEGSASIAFFPTREPVLGLATNLGSLHIASLTDAKMLVFASEAYFLKLFLARNQRHFGTSATATVQVRAGEGCIIPFHVPQPEFFSL</sequence>
<dbReference type="PROSITE" id="PS51278">
    <property type="entry name" value="GATASE_TYPE_2"/>
    <property type="match status" value="1"/>
</dbReference>
<gene>
    <name evidence="2" type="ORF">METZ01_LOCUS378046</name>
</gene>
<feature type="domain" description="Glutamine amidotransferase type-2" evidence="1">
    <location>
        <begin position="2"/>
        <end position="252"/>
    </location>
</feature>
<evidence type="ECO:0000313" key="2">
    <source>
        <dbReference type="EMBL" id="SVD25192.1"/>
    </source>
</evidence>
<evidence type="ECO:0000259" key="1">
    <source>
        <dbReference type="PROSITE" id="PS51278"/>
    </source>
</evidence>
<dbReference type="InterPro" id="IPR017932">
    <property type="entry name" value="GATase_2_dom"/>
</dbReference>
<name>A0A382TTX3_9ZZZZ</name>